<dbReference type="InterPro" id="IPR039773">
    <property type="entry name" value="BAG_chaperone_regulator"/>
</dbReference>
<protein>
    <submittedName>
        <fullName evidence="3">BAG family molecular chaperone regulator 4</fullName>
    </submittedName>
</protein>
<proteinExistence type="predicted"/>
<dbReference type="GO" id="GO:0051087">
    <property type="term" value="F:protein-folding chaperone binding"/>
    <property type="evidence" value="ECO:0007669"/>
    <property type="project" value="InterPro"/>
</dbReference>
<gene>
    <name evidence="3" type="ORF">CJ030_MR8G006480</name>
</gene>
<evidence type="ECO:0000313" key="3">
    <source>
        <dbReference type="EMBL" id="KAB1201730.1"/>
    </source>
</evidence>
<dbReference type="OrthoDB" id="417450at2759"/>
<dbReference type="GO" id="GO:0005737">
    <property type="term" value="C:cytoplasm"/>
    <property type="evidence" value="ECO:0007669"/>
    <property type="project" value="TreeGrafter"/>
</dbReference>
<dbReference type="GO" id="GO:0000774">
    <property type="term" value="F:adenyl-nucleotide exchange factor activity"/>
    <property type="evidence" value="ECO:0007669"/>
    <property type="project" value="TreeGrafter"/>
</dbReference>
<dbReference type="InterPro" id="IPR036533">
    <property type="entry name" value="BAG_dom_sf"/>
</dbReference>
<dbReference type="PANTHER" id="PTHR12329:SF16">
    <property type="entry name" value="BAG FAMILY MOLECULAR CHAPERONE REGULATOR 1"/>
    <property type="match status" value="1"/>
</dbReference>
<evidence type="ECO:0000256" key="1">
    <source>
        <dbReference type="ARBA" id="ARBA00023186"/>
    </source>
</evidence>
<feature type="domain" description="BAG" evidence="2">
    <location>
        <begin position="15"/>
        <end position="69"/>
    </location>
</feature>
<name>A0A6A1URM2_9ROSI</name>
<keyword evidence="1" id="KW-0143">Chaperone</keyword>
<dbReference type="Gene3D" id="1.20.58.120">
    <property type="entry name" value="BAG domain"/>
    <property type="match status" value="1"/>
</dbReference>
<keyword evidence="4" id="KW-1185">Reference proteome</keyword>
<accession>A0A6A1URM2</accession>
<organism evidence="3 4">
    <name type="scientific">Morella rubra</name>
    <name type="common">Chinese bayberry</name>
    <dbReference type="NCBI Taxonomy" id="262757"/>
    <lineage>
        <taxon>Eukaryota</taxon>
        <taxon>Viridiplantae</taxon>
        <taxon>Streptophyta</taxon>
        <taxon>Embryophyta</taxon>
        <taxon>Tracheophyta</taxon>
        <taxon>Spermatophyta</taxon>
        <taxon>Magnoliopsida</taxon>
        <taxon>eudicotyledons</taxon>
        <taxon>Gunneridae</taxon>
        <taxon>Pentapetalae</taxon>
        <taxon>rosids</taxon>
        <taxon>fabids</taxon>
        <taxon>Fagales</taxon>
        <taxon>Myricaceae</taxon>
        <taxon>Morella</taxon>
    </lineage>
</organism>
<sequence>MERNQCIIKACEAVANMRVELDRLSEKVIALEATVRSGTKIVDEEFVILTELLMEQLLKLDTIQVDGEAIKSADPLRYVIIFVLHIIEVCDYFCSQIYQILFFRYME</sequence>
<dbReference type="GO" id="GO:0050821">
    <property type="term" value="P:protein stabilization"/>
    <property type="evidence" value="ECO:0007669"/>
    <property type="project" value="TreeGrafter"/>
</dbReference>
<dbReference type="PANTHER" id="PTHR12329">
    <property type="entry name" value="BCL2-ASSOCIATED ATHANOGENE"/>
    <property type="match status" value="1"/>
</dbReference>
<dbReference type="EMBL" id="RXIC02000026">
    <property type="protein sequence ID" value="KAB1201730.1"/>
    <property type="molecule type" value="Genomic_DNA"/>
</dbReference>
<dbReference type="Proteomes" id="UP000516437">
    <property type="component" value="Chromosome 8"/>
</dbReference>
<comment type="caution">
    <text evidence="3">The sequence shown here is derived from an EMBL/GenBank/DDBJ whole genome shotgun (WGS) entry which is preliminary data.</text>
</comment>
<dbReference type="InterPro" id="IPR003103">
    <property type="entry name" value="BAG_domain"/>
</dbReference>
<dbReference type="Pfam" id="PF02179">
    <property type="entry name" value="BAG"/>
    <property type="match status" value="1"/>
</dbReference>
<dbReference type="SUPFAM" id="SSF63491">
    <property type="entry name" value="BAG domain"/>
    <property type="match status" value="1"/>
</dbReference>
<evidence type="ECO:0000259" key="2">
    <source>
        <dbReference type="Pfam" id="PF02179"/>
    </source>
</evidence>
<reference evidence="3 4" key="1">
    <citation type="journal article" date="2019" name="Plant Biotechnol. J.">
        <title>The red bayberry genome and genetic basis of sex determination.</title>
        <authorList>
            <person name="Jia H.M."/>
            <person name="Jia H.J."/>
            <person name="Cai Q.L."/>
            <person name="Wang Y."/>
            <person name="Zhao H.B."/>
            <person name="Yang W.F."/>
            <person name="Wang G.Y."/>
            <person name="Li Y.H."/>
            <person name="Zhan D.L."/>
            <person name="Shen Y.T."/>
            <person name="Niu Q.F."/>
            <person name="Chang L."/>
            <person name="Qiu J."/>
            <person name="Zhao L."/>
            <person name="Xie H.B."/>
            <person name="Fu W.Y."/>
            <person name="Jin J."/>
            <person name="Li X.W."/>
            <person name="Jiao Y."/>
            <person name="Zhou C.C."/>
            <person name="Tu T."/>
            <person name="Chai C.Y."/>
            <person name="Gao J.L."/>
            <person name="Fan L.J."/>
            <person name="van de Weg E."/>
            <person name="Wang J.Y."/>
            <person name="Gao Z.S."/>
        </authorList>
    </citation>
    <scope>NUCLEOTIDE SEQUENCE [LARGE SCALE GENOMIC DNA]</scope>
    <source>
        <tissue evidence="3">Leaves</tissue>
    </source>
</reference>
<evidence type="ECO:0000313" key="4">
    <source>
        <dbReference type="Proteomes" id="UP000516437"/>
    </source>
</evidence>
<dbReference type="AlphaFoldDB" id="A0A6A1URM2"/>